<keyword evidence="4" id="KW-1185">Reference proteome</keyword>
<comment type="caution">
    <text evidence="3">The sequence shown here is derived from an EMBL/GenBank/DDBJ whole genome shotgun (WGS) entry which is preliminary data.</text>
</comment>
<dbReference type="OrthoDB" id="48703at2"/>
<organism evidence="3 4">
    <name type="scientific">Sulfoacidibacillus thermotolerans</name>
    <name type="common">Acidibacillus sulfuroxidans</name>
    <dbReference type="NCBI Taxonomy" id="1765684"/>
    <lineage>
        <taxon>Bacteria</taxon>
        <taxon>Bacillati</taxon>
        <taxon>Bacillota</taxon>
        <taxon>Bacilli</taxon>
        <taxon>Bacillales</taxon>
        <taxon>Alicyclobacillaceae</taxon>
        <taxon>Sulfoacidibacillus</taxon>
    </lineage>
</organism>
<dbReference type="SUPFAM" id="SSF50129">
    <property type="entry name" value="GroES-like"/>
    <property type="match status" value="1"/>
</dbReference>
<name>A0A2U3D9Q4_SULT2</name>
<dbReference type="InterPro" id="IPR036291">
    <property type="entry name" value="NAD(P)-bd_dom_sf"/>
</dbReference>
<evidence type="ECO:0000259" key="2">
    <source>
        <dbReference type="Pfam" id="PF26370"/>
    </source>
</evidence>
<dbReference type="SUPFAM" id="SSF51735">
    <property type="entry name" value="NAD(P)-binding Rossmann-fold domains"/>
    <property type="match status" value="1"/>
</dbReference>
<dbReference type="InterPro" id="IPR058932">
    <property type="entry name" value="KDD_N"/>
</dbReference>
<evidence type="ECO:0000313" key="3">
    <source>
        <dbReference type="EMBL" id="PWI58006.1"/>
    </source>
</evidence>
<dbReference type="PANTHER" id="PTHR43401:SF2">
    <property type="entry name" value="L-THREONINE 3-DEHYDROGENASE"/>
    <property type="match status" value="1"/>
</dbReference>
<dbReference type="InterPro" id="IPR050129">
    <property type="entry name" value="Zn_alcohol_dh"/>
</dbReference>
<gene>
    <name evidence="3" type="ORF">BM613_05905</name>
</gene>
<accession>A0A2U3D9Q4</accession>
<evidence type="ECO:0000313" key="4">
    <source>
        <dbReference type="Proteomes" id="UP000245380"/>
    </source>
</evidence>
<dbReference type="Gene3D" id="3.90.180.10">
    <property type="entry name" value="Medium-chain alcohol dehydrogenases, catalytic domain"/>
    <property type="match status" value="1"/>
</dbReference>
<reference evidence="3 4" key="1">
    <citation type="submission" date="2016-11" db="EMBL/GenBank/DDBJ databases">
        <title>Comparative genomics of Acidibacillus ferroxidans species.</title>
        <authorList>
            <person name="Oliveira G."/>
            <person name="Nunes G."/>
            <person name="Oliveira R."/>
            <person name="Araujo F."/>
            <person name="Salim A."/>
            <person name="Scholte L."/>
            <person name="Morais D."/>
            <person name="Nancucheo I."/>
            <person name="Johnson D.B."/>
            <person name="Grail B."/>
            <person name="Bittencourt J."/>
            <person name="Valadares R."/>
        </authorList>
    </citation>
    <scope>NUCLEOTIDE SEQUENCE [LARGE SCALE GENOMIC DNA]</scope>
    <source>
        <strain evidence="3 4">Y002</strain>
    </source>
</reference>
<sequence length="352" mass="37818">MLVRGELFLLLDPYGLQRVLEPRGAMPQPAWKIDNTMTCGADEVLIAVETLNIDSASFTQIKQEVGSDEIAVAKRMKEIVDQRGKHHNPVTGSGGMLIGRVEEIGPASSKRAELQVGDRIATLVSLSLTPLRIDKITHIELGTGQVDVIGKAILFDRGIYAKMPDDLPDRVALAVFDICGAPAQTARIVKSGQTVIVLGAGGKSGMMVLAQARRNLGKTGRLIALEYDEKSAKKVQELGYADDVLVCDAQNPVETLTTVQEVVKDQLAEVTINCVSVPGTELASIMVTKDRGLIYFFSMATSFTTAALGAEGLGKDVDMMIGNGYAQGHADLALHLIRTEPALRAAYEQKCN</sequence>
<dbReference type="Proteomes" id="UP000245380">
    <property type="component" value="Unassembled WGS sequence"/>
</dbReference>
<proteinExistence type="predicted"/>
<dbReference type="EMBL" id="MPDK01000007">
    <property type="protein sequence ID" value="PWI58006.1"/>
    <property type="molecule type" value="Genomic_DNA"/>
</dbReference>
<dbReference type="InterPro" id="IPR011032">
    <property type="entry name" value="GroES-like_sf"/>
</dbReference>
<dbReference type="AlphaFoldDB" id="A0A2U3D9Q4"/>
<keyword evidence="1" id="KW-0560">Oxidoreductase</keyword>
<dbReference type="GO" id="GO:0016491">
    <property type="term" value="F:oxidoreductase activity"/>
    <property type="evidence" value="ECO:0007669"/>
    <property type="project" value="UniProtKB-KW"/>
</dbReference>
<feature type="domain" description="L-erythro-3,5-diaminohexanoate dehydrogenase N-terminal" evidence="2">
    <location>
        <begin position="17"/>
        <end position="164"/>
    </location>
</feature>
<evidence type="ECO:0000256" key="1">
    <source>
        <dbReference type="ARBA" id="ARBA00023002"/>
    </source>
</evidence>
<dbReference type="PANTHER" id="PTHR43401">
    <property type="entry name" value="L-THREONINE 3-DEHYDROGENASE"/>
    <property type="match status" value="1"/>
</dbReference>
<dbReference type="Pfam" id="PF26370">
    <property type="entry name" value="KDD_N"/>
    <property type="match status" value="1"/>
</dbReference>
<protein>
    <submittedName>
        <fullName evidence="3">L-erythro-3,5-diaminohexanoate dehydrogenase</fullName>
    </submittedName>
</protein>